<reference evidence="4" key="1">
    <citation type="submission" date="2015-09" db="EMBL/GenBank/DDBJ databases">
        <authorList>
            <consortium name="Pathogen Informatics"/>
        </authorList>
    </citation>
    <scope>NUCLEOTIDE SEQUENCE [LARGE SCALE GENOMIC DNA]</scope>
    <source>
        <strain evidence="4">Lake Konstanz</strain>
    </source>
</reference>
<keyword evidence="4" id="KW-1185">Reference proteome</keyword>
<dbReference type="OrthoDB" id="15735at2759"/>
<name>A0A0S4JL71_BODSA</name>
<evidence type="ECO:0000259" key="2">
    <source>
        <dbReference type="Pfam" id="PF13185"/>
    </source>
</evidence>
<evidence type="ECO:0000313" key="4">
    <source>
        <dbReference type="Proteomes" id="UP000051952"/>
    </source>
</evidence>
<evidence type="ECO:0000256" key="1">
    <source>
        <dbReference type="ARBA" id="ARBA00038454"/>
    </source>
</evidence>
<dbReference type="FunFam" id="3.30.450.40:FF:000008">
    <property type="entry name" value="GAF domain-containing proteins"/>
    <property type="match status" value="1"/>
</dbReference>
<dbReference type="EMBL" id="CYKH01001800">
    <property type="protein sequence ID" value="CUG90170.1"/>
    <property type="molecule type" value="Genomic_DNA"/>
</dbReference>
<dbReference type="Proteomes" id="UP000051952">
    <property type="component" value="Unassembled WGS sequence"/>
</dbReference>
<dbReference type="GO" id="GO:0033745">
    <property type="term" value="F:L-methionine-(R)-S-oxide reductase activity"/>
    <property type="evidence" value="ECO:0007669"/>
    <property type="project" value="TreeGrafter"/>
</dbReference>
<dbReference type="PANTHER" id="PTHR21021:SF15">
    <property type="entry name" value="FREE METHIONINE-R-SULFOXIDE REDUCTASE"/>
    <property type="match status" value="1"/>
</dbReference>
<dbReference type="AlphaFoldDB" id="A0A0S4JL71"/>
<dbReference type="Pfam" id="PF13185">
    <property type="entry name" value="GAF_2"/>
    <property type="match status" value="1"/>
</dbReference>
<accession>A0A0S4JL71</accession>
<dbReference type="InterPro" id="IPR003018">
    <property type="entry name" value="GAF"/>
</dbReference>
<dbReference type="PANTHER" id="PTHR21021">
    <property type="entry name" value="GAF/PUTATIVE CYTOSKELETAL PROTEIN"/>
    <property type="match status" value="1"/>
</dbReference>
<dbReference type="SUPFAM" id="SSF55781">
    <property type="entry name" value="GAF domain-like"/>
    <property type="match status" value="1"/>
</dbReference>
<gene>
    <name evidence="3" type="ORF">BSAL_25345</name>
</gene>
<proteinExistence type="inferred from homology"/>
<protein>
    <recommendedName>
        <fullName evidence="2">GAF domain-containing protein</fullName>
    </recommendedName>
</protein>
<dbReference type="Gene3D" id="3.30.450.40">
    <property type="match status" value="1"/>
</dbReference>
<sequence>MGGEPAQPVSYDTRDEMFAFVRSQLDAVIVTSPSLDATMNMITVLGNVSSLLFYAYNALASSTAQLQNLPVNWVGFYLLNGAQTLALGPFQGRVACTKIKVGRGVCGGAVLQGKALVVSNVHDFPGHIACDGGSNSEVVVPIRAKSDNRIVGVLDIDSTNIGQFDEVDGRFLEEVVAVVGERLEFPLRPPTRPIGQADAPVAPVSQTTASAPPSPPPVVVHRTGVAALPKDKDLPVEVIPEVHNIGGWEFQFTQQSRIQSQQEQEDLTKTLGVHAIPEIVFPINAFRMVHRQGTPPIALHVDAHSILRDAARYYQTDEYRALIEKDVQIPSSAAWKATPYATFDALVDWAWRHRYFGFDPTASPAQQLVEDETALIDWLNNFA</sequence>
<dbReference type="VEuPathDB" id="TriTrypDB:BSAL_25345"/>
<dbReference type="InterPro" id="IPR051330">
    <property type="entry name" value="Phosphatase_reg/MetRdx"/>
</dbReference>
<evidence type="ECO:0000313" key="3">
    <source>
        <dbReference type="EMBL" id="CUG90170.1"/>
    </source>
</evidence>
<dbReference type="OMA" id="RFANTNA"/>
<dbReference type="GO" id="GO:0005829">
    <property type="term" value="C:cytosol"/>
    <property type="evidence" value="ECO:0007669"/>
    <property type="project" value="TreeGrafter"/>
</dbReference>
<feature type="domain" description="GAF" evidence="2">
    <location>
        <begin position="75"/>
        <end position="180"/>
    </location>
</feature>
<comment type="similarity">
    <text evidence="1">Belongs to the free Met sulfoxide reductase family.</text>
</comment>
<organism evidence="3 4">
    <name type="scientific">Bodo saltans</name>
    <name type="common">Flagellated protozoan</name>
    <dbReference type="NCBI Taxonomy" id="75058"/>
    <lineage>
        <taxon>Eukaryota</taxon>
        <taxon>Discoba</taxon>
        <taxon>Euglenozoa</taxon>
        <taxon>Kinetoplastea</taxon>
        <taxon>Metakinetoplastina</taxon>
        <taxon>Eubodonida</taxon>
        <taxon>Bodonidae</taxon>
        <taxon>Bodo</taxon>
    </lineage>
</organism>
<dbReference type="InterPro" id="IPR029016">
    <property type="entry name" value="GAF-like_dom_sf"/>
</dbReference>